<evidence type="ECO:0000259" key="4">
    <source>
        <dbReference type="PROSITE" id="PS50043"/>
    </source>
</evidence>
<accession>A2C751</accession>
<dbReference type="STRING" id="59922.P9303_05591"/>
<keyword evidence="2 5" id="KW-0238">DNA-binding</keyword>
<dbReference type="RefSeq" id="WP_011825233.1">
    <property type="nucleotide sequence ID" value="NC_008820.1"/>
</dbReference>
<dbReference type="PROSITE" id="PS50043">
    <property type="entry name" value="HTH_LUXR_2"/>
    <property type="match status" value="1"/>
</dbReference>
<dbReference type="SMART" id="SM00421">
    <property type="entry name" value="HTH_LUXR"/>
    <property type="match status" value="1"/>
</dbReference>
<protein>
    <submittedName>
        <fullName evidence="5">Possible DNA-binding response regulator</fullName>
    </submittedName>
</protein>
<dbReference type="GO" id="GO:0006355">
    <property type="term" value="P:regulation of DNA-templated transcription"/>
    <property type="evidence" value="ECO:0007669"/>
    <property type="project" value="InterPro"/>
</dbReference>
<dbReference type="CDD" id="cd06170">
    <property type="entry name" value="LuxR_C_like"/>
    <property type="match status" value="1"/>
</dbReference>
<dbReference type="KEGG" id="pmf:P9303_05591"/>
<evidence type="ECO:0000313" key="5">
    <source>
        <dbReference type="EMBL" id="ABM77311.1"/>
    </source>
</evidence>
<dbReference type="Pfam" id="PF00196">
    <property type="entry name" value="GerE"/>
    <property type="match status" value="1"/>
</dbReference>
<evidence type="ECO:0000256" key="2">
    <source>
        <dbReference type="ARBA" id="ARBA00023125"/>
    </source>
</evidence>
<organism evidence="5 6">
    <name type="scientific">Prochlorococcus marinus (strain MIT 9303)</name>
    <dbReference type="NCBI Taxonomy" id="59922"/>
    <lineage>
        <taxon>Bacteria</taxon>
        <taxon>Bacillati</taxon>
        <taxon>Cyanobacteriota</taxon>
        <taxon>Cyanophyceae</taxon>
        <taxon>Synechococcales</taxon>
        <taxon>Prochlorococcaceae</taxon>
        <taxon>Prochlorococcus</taxon>
    </lineage>
</organism>
<evidence type="ECO:0000256" key="3">
    <source>
        <dbReference type="ARBA" id="ARBA00023163"/>
    </source>
</evidence>
<reference evidence="5 6" key="1">
    <citation type="journal article" date="2007" name="PLoS Genet.">
        <title>Patterns and implications of gene gain and loss in the evolution of Prochlorococcus.</title>
        <authorList>
            <person name="Kettler G.C."/>
            <person name="Martiny A.C."/>
            <person name="Huang K."/>
            <person name="Zucker J."/>
            <person name="Coleman M.L."/>
            <person name="Rodrigue S."/>
            <person name="Chen F."/>
            <person name="Lapidus A."/>
            <person name="Ferriera S."/>
            <person name="Johnson J."/>
            <person name="Steglich C."/>
            <person name="Church G.M."/>
            <person name="Richardson P."/>
            <person name="Chisholm S.W."/>
        </authorList>
    </citation>
    <scope>NUCLEOTIDE SEQUENCE [LARGE SCALE GENOMIC DNA]</scope>
    <source>
        <strain evidence="5 6">MIT 9303</strain>
    </source>
</reference>
<keyword evidence="1" id="KW-0805">Transcription regulation</keyword>
<name>A2C751_PROM3</name>
<feature type="domain" description="HTH luxR-type" evidence="4">
    <location>
        <begin position="164"/>
        <end position="229"/>
    </location>
</feature>
<keyword evidence="3" id="KW-0804">Transcription</keyword>
<evidence type="ECO:0000256" key="1">
    <source>
        <dbReference type="ARBA" id="ARBA00023015"/>
    </source>
</evidence>
<dbReference type="SUPFAM" id="SSF46894">
    <property type="entry name" value="C-terminal effector domain of the bipartite response regulators"/>
    <property type="match status" value="1"/>
</dbReference>
<dbReference type="PANTHER" id="PTHR44688">
    <property type="entry name" value="DNA-BINDING TRANSCRIPTIONAL ACTIVATOR DEVR_DOSR"/>
    <property type="match status" value="1"/>
</dbReference>
<proteinExistence type="predicted"/>
<dbReference type="Gene3D" id="3.40.50.2300">
    <property type="match status" value="1"/>
</dbReference>
<evidence type="ECO:0000313" key="6">
    <source>
        <dbReference type="Proteomes" id="UP000002274"/>
    </source>
</evidence>
<gene>
    <name evidence="5" type="ordered locus">P9303_05591</name>
</gene>
<sequence length="241" mass="26172">MDITPRISSLQKTSQQSHPLLRRSRTVVATADRVLITSWVGWFDCLGPLVGAATGEDETLSCLKSSNADLLICTDLLESGNGPSLVRKAKQLKPDLKALMLIQRPVLRTLLDAIEAHCDGLCAHELVGSGTLLAALSAIESDGTYLDSVVAGVLRHGRLGNGKTSSQIDNLSLREGDVLRGICKGMSNQNIADELYLSIDTVKSHVHNLLQKLPARDRTHAVVVAFRDGLVELPQRLPRWQ</sequence>
<dbReference type="InterPro" id="IPR000792">
    <property type="entry name" value="Tscrpt_reg_LuxR_C"/>
</dbReference>
<dbReference type="Proteomes" id="UP000002274">
    <property type="component" value="Chromosome"/>
</dbReference>
<dbReference type="BioCyc" id="PMAR59922:G1G80-515-MONOMER"/>
<dbReference type="PROSITE" id="PS00622">
    <property type="entry name" value="HTH_LUXR_1"/>
    <property type="match status" value="1"/>
</dbReference>
<dbReference type="PANTHER" id="PTHR44688:SF16">
    <property type="entry name" value="DNA-BINDING TRANSCRIPTIONAL ACTIVATOR DEVR_DOSR"/>
    <property type="match status" value="1"/>
</dbReference>
<dbReference type="AlphaFoldDB" id="A2C751"/>
<dbReference type="HOGENOM" id="CLU_000445_90_0_3"/>
<dbReference type="GO" id="GO:0003677">
    <property type="term" value="F:DNA binding"/>
    <property type="evidence" value="ECO:0007669"/>
    <property type="project" value="UniProtKB-KW"/>
</dbReference>
<dbReference type="EMBL" id="CP000554">
    <property type="protein sequence ID" value="ABM77311.1"/>
    <property type="molecule type" value="Genomic_DNA"/>
</dbReference>
<dbReference type="InterPro" id="IPR016032">
    <property type="entry name" value="Sig_transdc_resp-reg_C-effctor"/>
</dbReference>
<dbReference type="PRINTS" id="PR00038">
    <property type="entry name" value="HTHLUXR"/>
</dbReference>